<comment type="caution">
    <text evidence="1">The sequence shown here is derived from an EMBL/GenBank/DDBJ whole genome shotgun (WGS) entry which is preliminary data.</text>
</comment>
<name>A0A5B7G437_PORTR</name>
<accession>A0A5B7G437</accession>
<evidence type="ECO:0000313" key="2">
    <source>
        <dbReference type="Proteomes" id="UP000324222"/>
    </source>
</evidence>
<dbReference type="AlphaFoldDB" id="A0A5B7G437"/>
<dbReference type="Proteomes" id="UP000324222">
    <property type="component" value="Unassembled WGS sequence"/>
</dbReference>
<proteinExistence type="predicted"/>
<gene>
    <name evidence="1" type="ORF">E2C01_045862</name>
</gene>
<reference evidence="1 2" key="1">
    <citation type="submission" date="2019-05" db="EMBL/GenBank/DDBJ databases">
        <title>Another draft genome of Portunus trituberculatus and its Hox gene families provides insights of decapod evolution.</title>
        <authorList>
            <person name="Jeong J.-H."/>
            <person name="Song I."/>
            <person name="Kim S."/>
            <person name="Choi T."/>
            <person name="Kim D."/>
            <person name="Ryu S."/>
            <person name="Kim W."/>
        </authorList>
    </citation>
    <scope>NUCLEOTIDE SEQUENCE [LARGE SCALE GENOMIC DNA]</scope>
    <source>
        <tissue evidence="1">Muscle</tissue>
    </source>
</reference>
<organism evidence="1 2">
    <name type="scientific">Portunus trituberculatus</name>
    <name type="common">Swimming crab</name>
    <name type="synonym">Neptunus trituberculatus</name>
    <dbReference type="NCBI Taxonomy" id="210409"/>
    <lineage>
        <taxon>Eukaryota</taxon>
        <taxon>Metazoa</taxon>
        <taxon>Ecdysozoa</taxon>
        <taxon>Arthropoda</taxon>
        <taxon>Crustacea</taxon>
        <taxon>Multicrustacea</taxon>
        <taxon>Malacostraca</taxon>
        <taxon>Eumalacostraca</taxon>
        <taxon>Eucarida</taxon>
        <taxon>Decapoda</taxon>
        <taxon>Pleocyemata</taxon>
        <taxon>Brachyura</taxon>
        <taxon>Eubrachyura</taxon>
        <taxon>Portunoidea</taxon>
        <taxon>Portunidae</taxon>
        <taxon>Portuninae</taxon>
        <taxon>Portunus</taxon>
    </lineage>
</organism>
<evidence type="ECO:0000313" key="1">
    <source>
        <dbReference type="EMBL" id="MPC52003.1"/>
    </source>
</evidence>
<dbReference type="EMBL" id="VSRR010010563">
    <property type="protein sequence ID" value="MPC52003.1"/>
    <property type="molecule type" value="Genomic_DNA"/>
</dbReference>
<keyword evidence="2" id="KW-1185">Reference proteome</keyword>
<protein>
    <submittedName>
        <fullName evidence="1">Uncharacterized protein</fullName>
    </submittedName>
</protein>
<sequence length="71" mass="7550">MSNPPSSNEERTLDLSISARMASLVALRSVISSSLSHSPSSHFQFLPSAPLHPLGVVVTRARCHLLSASLP</sequence>